<dbReference type="PATRIC" id="fig|937777.3.peg.4470"/>
<organism evidence="2 3">
    <name type="scientific">Deinococcus peraridilitoris (strain DSM 19664 / LMG 22246 / CIP 109416 / KR-200)</name>
    <dbReference type="NCBI Taxonomy" id="937777"/>
    <lineage>
        <taxon>Bacteria</taxon>
        <taxon>Thermotogati</taxon>
        <taxon>Deinococcota</taxon>
        <taxon>Deinococci</taxon>
        <taxon>Deinococcales</taxon>
        <taxon>Deinococcaceae</taxon>
        <taxon>Deinococcus</taxon>
    </lineage>
</organism>
<gene>
    <name evidence="2" type="ordered locus">Deipe_4435</name>
</gene>
<evidence type="ECO:0000256" key="1">
    <source>
        <dbReference type="SAM" id="MobiDB-lite"/>
    </source>
</evidence>
<name>L0A8L9_DEIPD</name>
<protein>
    <submittedName>
        <fullName evidence="2">Uncharacterized protein</fullName>
    </submittedName>
</protein>
<accession>L0A8L9</accession>
<dbReference type="AlphaFoldDB" id="L0A8L9"/>
<dbReference type="HOGENOM" id="CLU_2449727_0_0_0"/>
<dbReference type="KEGG" id="dpd:Deipe_4435"/>
<sequence>MSSKGRGESSKFGLMDRLRRPEAEPAEQSSVPVESGEVKFTSYLDADIASRLQMHVAKKKSQKKKGQGRVSIKSELQQALREYLDRQGS</sequence>
<reference evidence="3" key="1">
    <citation type="submission" date="2012-03" db="EMBL/GenBank/DDBJ databases">
        <title>Complete sequence of plasmid 2 of Deinococcus peraridilitoris DSM 19664.</title>
        <authorList>
            <person name="Lucas S."/>
            <person name="Copeland A."/>
            <person name="Lapidus A."/>
            <person name="Glavina del Rio T."/>
            <person name="Dalin E."/>
            <person name="Tice H."/>
            <person name="Bruce D."/>
            <person name="Goodwin L."/>
            <person name="Pitluck S."/>
            <person name="Peters L."/>
            <person name="Mikhailova N."/>
            <person name="Lu M."/>
            <person name="Kyrpides N."/>
            <person name="Mavromatis K."/>
            <person name="Ivanova N."/>
            <person name="Brettin T."/>
            <person name="Detter J.C."/>
            <person name="Han C."/>
            <person name="Larimer F."/>
            <person name="Land M."/>
            <person name="Hauser L."/>
            <person name="Markowitz V."/>
            <person name="Cheng J.-F."/>
            <person name="Hugenholtz P."/>
            <person name="Woyke T."/>
            <person name="Wu D."/>
            <person name="Pukall R."/>
            <person name="Steenblock K."/>
            <person name="Brambilla E."/>
            <person name="Klenk H.-P."/>
            <person name="Eisen J.A."/>
        </authorList>
    </citation>
    <scope>NUCLEOTIDE SEQUENCE [LARGE SCALE GENOMIC DNA]</scope>
    <source>
        <strain evidence="3">DSM 19664 / LMG 22246 / CIP 109416 / KR-200</strain>
        <plasmid evidence="3">Plasmid pDEIPE02</plasmid>
    </source>
</reference>
<keyword evidence="3" id="KW-1185">Reference proteome</keyword>
<proteinExistence type="predicted"/>
<dbReference type="Proteomes" id="UP000010467">
    <property type="component" value="Plasmid pDEIPE02"/>
</dbReference>
<evidence type="ECO:0000313" key="2">
    <source>
        <dbReference type="EMBL" id="AFZ69764.1"/>
    </source>
</evidence>
<feature type="compositionally biased region" description="Basic and acidic residues" evidence="1">
    <location>
        <begin position="1"/>
        <end position="23"/>
    </location>
</feature>
<geneLocation type="plasmid" evidence="2 3">
    <name>pDEIPE02</name>
</geneLocation>
<keyword evidence="2" id="KW-0614">Plasmid</keyword>
<feature type="region of interest" description="Disordered" evidence="1">
    <location>
        <begin position="1"/>
        <end position="35"/>
    </location>
</feature>
<evidence type="ECO:0000313" key="3">
    <source>
        <dbReference type="Proteomes" id="UP000010467"/>
    </source>
</evidence>
<dbReference type="EMBL" id="CP003384">
    <property type="protein sequence ID" value="AFZ69764.1"/>
    <property type="molecule type" value="Genomic_DNA"/>
</dbReference>